<evidence type="ECO:0000256" key="2">
    <source>
        <dbReference type="ARBA" id="ARBA00022692"/>
    </source>
</evidence>
<evidence type="ECO:0000313" key="8">
    <source>
        <dbReference type="Proteomes" id="UP000274922"/>
    </source>
</evidence>
<keyword evidence="8" id="KW-1185">Reference proteome</keyword>
<feature type="transmembrane region" description="Helical" evidence="6">
    <location>
        <begin position="548"/>
        <end position="567"/>
    </location>
</feature>
<dbReference type="AlphaFoldDB" id="A0A4P9XBH9"/>
<evidence type="ECO:0000313" key="7">
    <source>
        <dbReference type="EMBL" id="RKP02461.1"/>
    </source>
</evidence>
<evidence type="ECO:0000256" key="1">
    <source>
        <dbReference type="ARBA" id="ARBA00004141"/>
    </source>
</evidence>
<name>A0A4P9XBH9_9FUNG</name>
<feature type="transmembrane region" description="Helical" evidence="6">
    <location>
        <begin position="186"/>
        <end position="203"/>
    </location>
</feature>
<keyword evidence="2 6" id="KW-0812">Transmembrane</keyword>
<feature type="transmembrane region" description="Helical" evidence="6">
    <location>
        <begin position="127"/>
        <end position="144"/>
    </location>
</feature>
<feature type="transmembrane region" description="Helical" evidence="6">
    <location>
        <begin position="522"/>
        <end position="542"/>
    </location>
</feature>
<feature type="compositionally biased region" description="Low complexity" evidence="5">
    <location>
        <begin position="671"/>
        <end position="681"/>
    </location>
</feature>
<organism evidence="7 8">
    <name type="scientific">Caulochytrium protostelioides</name>
    <dbReference type="NCBI Taxonomy" id="1555241"/>
    <lineage>
        <taxon>Eukaryota</taxon>
        <taxon>Fungi</taxon>
        <taxon>Fungi incertae sedis</taxon>
        <taxon>Chytridiomycota</taxon>
        <taxon>Chytridiomycota incertae sedis</taxon>
        <taxon>Chytridiomycetes</taxon>
        <taxon>Caulochytriales</taxon>
        <taxon>Caulochytriaceae</taxon>
        <taxon>Caulochytrium</taxon>
    </lineage>
</organism>
<dbReference type="Proteomes" id="UP000274922">
    <property type="component" value="Unassembled WGS sequence"/>
</dbReference>
<sequence length="763" mass="80126">MARGSNHTAGGTPRRASHDAVPLISAQDSSQDVFVGSGSTLNIDRCATPPAGEAGVAAASYGPAAIALTDEAVVKSSNWSDDLDLKKPRRPAALARQPSLAVSLSAAAASEGPSQEARVVREYTKKVLHMGIGFCLLFTAFSTSQGFLTTMYPNSGSYSISIVWSFYGMFSLLAPMIGNMIGYRNAIALGVVGYFLMVLSMQFHNDGLILVVSCICGIGAALTWINQGIWLALLTTRVGTQYVGHFTGMFFMIVNVNGIVGNILSIVILKMGVSTTLLLWVLLAIGCLGVGVIATADSLNHLIPSKTAPAAGPPAPSASAPSPLRKSTLSRSSANMTQSQHFRGVPMRRMSSHVSMRSISGTRPPAPGPPVIAQEDATSLSGQVMGLIRVALMRKTLWLWPTIWLQGANSAFTYNLLPKLLPGKEAAEVPMMFLVWGCIGVVLALLNGKVYDRFGNRPLAVMIGCCGFVGYTLLTLVLTGRVPALLTLMFCCGLLSAIDVTTSSIINFDFSNNYEKGPQTSAGFGFYRFLLCIAGACSSLLAANTSRYFMLSYVSAIIVVAVAAYLLGGKDMTRPDSAEAEPPRSQHHAANTVIGGRVASRAASMIFLPAEVLAACDDPLNMEITVPAHVPVSASFAFLEDHAEEEDEDAVDGRERPLRYGSPYEAVAAGAAATSPSTAPGLGKRPTLRSSSQLPMTRQTSNWAFASAVGSTAYRSADGANTAASTAAVLPGVPSSAGRDMDMELTAPAASNPWSGTGLSNSP</sequence>
<dbReference type="STRING" id="1555241.A0A4P9XBH9"/>
<feature type="transmembrane region" description="Helical" evidence="6">
    <location>
        <begin position="429"/>
        <end position="447"/>
    </location>
</feature>
<feature type="transmembrane region" description="Helical" evidence="6">
    <location>
        <begin position="209"/>
        <end position="234"/>
    </location>
</feature>
<dbReference type="GO" id="GO:0016020">
    <property type="term" value="C:membrane"/>
    <property type="evidence" value="ECO:0007669"/>
    <property type="project" value="UniProtKB-SubCell"/>
</dbReference>
<proteinExistence type="predicted"/>
<dbReference type="EMBL" id="ML014143">
    <property type="protein sequence ID" value="RKP02461.1"/>
    <property type="molecule type" value="Genomic_DNA"/>
</dbReference>
<feature type="transmembrane region" description="Helical" evidence="6">
    <location>
        <begin position="277"/>
        <end position="296"/>
    </location>
</feature>
<feature type="transmembrane region" description="Helical" evidence="6">
    <location>
        <begin position="397"/>
        <end position="417"/>
    </location>
</feature>
<evidence type="ECO:0000256" key="4">
    <source>
        <dbReference type="ARBA" id="ARBA00023136"/>
    </source>
</evidence>
<evidence type="ECO:0000256" key="6">
    <source>
        <dbReference type="SAM" id="Phobius"/>
    </source>
</evidence>
<dbReference type="InterPro" id="IPR011701">
    <property type="entry name" value="MFS"/>
</dbReference>
<keyword evidence="4 6" id="KW-0472">Membrane</keyword>
<comment type="subcellular location">
    <subcellularLocation>
        <location evidence="1">Membrane</location>
        <topology evidence="1">Multi-pass membrane protein</topology>
    </subcellularLocation>
</comment>
<feature type="transmembrane region" description="Helical" evidence="6">
    <location>
        <begin position="459"/>
        <end position="478"/>
    </location>
</feature>
<dbReference type="GO" id="GO:0022857">
    <property type="term" value="F:transmembrane transporter activity"/>
    <property type="evidence" value="ECO:0007669"/>
    <property type="project" value="InterPro"/>
</dbReference>
<dbReference type="OrthoDB" id="196103at2759"/>
<feature type="region of interest" description="Disordered" evidence="5">
    <location>
        <begin position="671"/>
        <end position="696"/>
    </location>
</feature>
<feature type="transmembrane region" description="Helical" evidence="6">
    <location>
        <begin position="246"/>
        <end position="271"/>
    </location>
</feature>
<feature type="transmembrane region" description="Helical" evidence="6">
    <location>
        <begin position="156"/>
        <end position="174"/>
    </location>
</feature>
<dbReference type="Gene3D" id="1.20.1250.20">
    <property type="entry name" value="MFS general substrate transporter like domains"/>
    <property type="match status" value="1"/>
</dbReference>
<feature type="compositionally biased region" description="Polar residues" evidence="5">
    <location>
        <begin position="325"/>
        <end position="341"/>
    </location>
</feature>
<protein>
    <recommendedName>
        <fullName evidence="9">MFS general substrate transporter</fullName>
    </recommendedName>
</protein>
<dbReference type="Pfam" id="PF07690">
    <property type="entry name" value="MFS_1"/>
    <property type="match status" value="1"/>
</dbReference>
<dbReference type="PANTHER" id="PTHR23294:SF0">
    <property type="entry name" value="UNC93-LIKE PROTEIN MFSD11"/>
    <property type="match status" value="1"/>
</dbReference>
<evidence type="ECO:0008006" key="9">
    <source>
        <dbReference type="Google" id="ProtNLM"/>
    </source>
</evidence>
<gene>
    <name evidence="7" type="ORF">CXG81DRAFT_24922</name>
</gene>
<evidence type="ECO:0000256" key="5">
    <source>
        <dbReference type="SAM" id="MobiDB-lite"/>
    </source>
</evidence>
<reference evidence="8" key="1">
    <citation type="journal article" date="2018" name="Nat. Microbiol.">
        <title>Leveraging single-cell genomics to expand the fungal tree of life.</title>
        <authorList>
            <person name="Ahrendt S.R."/>
            <person name="Quandt C.A."/>
            <person name="Ciobanu D."/>
            <person name="Clum A."/>
            <person name="Salamov A."/>
            <person name="Andreopoulos B."/>
            <person name="Cheng J.F."/>
            <person name="Woyke T."/>
            <person name="Pelin A."/>
            <person name="Henrissat B."/>
            <person name="Reynolds N.K."/>
            <person name="Benny G.L."/>
            <person name="Smith M.E."/>
            <person name="James T.Y."/>
            <person name="Grigoriev I.V."/>
        </authorList>
    </citation>
    <scope>NUCLEOTIDE SEQUENCE [LARGE SCALE GENOMIC DNA]</scope>
    <source>
        <strain evidence="8">ATCC 52028</strain>
    </source>
</reference>
<dbReference type="InterPro" id="IPR051617">
    <property type="entry name" value="UNC-93-like_regulator"/>
</dbReference>
<dbReference type="PANTHER" id="PTHR23294">
    <property type="entry name" value="ET TRANSLATION PRODUCT-RELATED"/>
    <property type="match status" value="1"/>
</dbReference>
<dbReference type="InterPro" id="IPR036259">
    <property type="entry name" value="MFS_trans_sf"/>
</dbReference>
<accession>A0A4P9XBH9</accession>
<feature type="region of interest" description="Disordered" evidence="5">
    <location>
        <begin position="308"/>
        <end position="347"/>
    </location>
</feature>
<evidence type="ECO:0000256" key="3">
    <source>
        <dbReference type="ARBA" id="ARBA00022989"/>
    </source>
</evidence>
<keyword evidence="3 6" id="KW-1133">Transmembrane helix</keyword>
<dbReference type="SUPFAM" id="SSF103473">
    <property type="entry name" value="MFS general substrate transporter"/>
    <property type="match status" value="1"/>
</dbReference>